<evidence type="ECO:0000256" key="2">
    <source>
        <dbReference type="SAM" id="SignalP"/>
    </source>
</evidence>
<dbReference type="EMBL" id="JAGRPV010000001">
    <property type="protein sequence ID" value="MDI4649850.1"/>
    <property type="molecule type" value="Genomic_DNA"/>
</dbReference>
<dbReference type="Proteomes" id="UP001161691">
    <property type="component" value="Unassembled WGS sequence"/>
</dbReference>
<dbReference type="RefSeq" id="WP_282912454.1">
    <property type="nucleotide sequence ID" value="NZ_JAGRPV010000001.1"/>
</dbReference>
<keyword evidence="4" id="KW-1185">Reference proteome</keyword>
<proteinExistence type="predicted"/>
<sequence>MKRNRWKWIVASAGISLSLAAGSIHAQSDEGRPVLKWYQALTQQTKKGIADETEAQTAQAAERAENAAERSAAQAEAALGQAARAGGEKAGAGIRSAGEAYASELDAAADSAKAEMHDRLASYVVDETAEKSDQLEKLAADTISEMTGELDAKGYAASGN</sequence>
<evidence type="ECO:0000313" key="4">
    <source>
        <dbReference type="Proteomes" id="UP001161691"/>
    </source>
</evidence>
<comment type="caution">
    <text evidence="3">The sequence shown here is derived from an EMBL/GenBank/DDBJ whole genome shotgun (WGS) entry which is preliminary data.</text>
</comment>
<keyword evidence="2" id="KW-0732">Signal</keyword>
<evidence type="ECO:0000256" key="1">
    <source>
        <dbReference type="SAM" id="MobiDB-lite"/>
    </source>
</evidence>
<organism evidence="3 4">
    <name type="scientific">Cohnella hashimotonis</name>
    <dbReference type="NCBI Taxonomy" id="2826895"/>
    <lineage>
        <taxon>Bacteria</taxon>
        <taxon>Bacillati</taxon>
        <taxon>Bacillota</taxon>
        <taxon>Bacilli</taxon>
        <taxon>Bacillales</taxon>
        <taxon>Paenibacillaceae</taxon>
        <taxon>Cohnella</taxon>
    </lineage>
</organism>
<gene>
    <name evidence="3" type="ORF">KB449_33290</name>
</gene>
<feature type="compositionally biased region" description="Low complexity" evidence="1">
    <location>
        <begin position="69"/>
        <end position="85"/>
    </location>
</feature>
<feature type="signal peptide" evidence="2">
    <location>
        <begin position="1"/>
        <end position="26"/>
    </location>
</feature>
<accession>A0ABT6TSS2</accession>
<protein>
    <submittedName>
        <fullName evidence="3">Uncharacterized protein</fullName>
    </submittedName>
</protein>
<reference evidence="3" key="1">
    <citation type="submission" date="2023-04" db="EMBL/GenBank/DDBJ databases">
        <title>Comparative genomic analysis of Cohnella hashimotonis sp. nov., isolated from the International Space Station.</title>
        <authorList>
            <person name="Venkateswaran K."/>
            <person name="Simpson A."/>
        </authorList>
    </citation>
    <scope>NUCLEOTIDE SEQUENCE</scope>
    <source>
        <strain evidence="3">F6_2S_P_1</strain>
    </source>
</reference>
<feature type="region of interest" description="Disordered" evidence="1">
    <location>
        <begin position="49"/>
        <end position="90"/>
    </location>
</feature>
<name>A0ABT6TSS2_9BACL</name>
<feature type="chain" id="PRO_5047256332" evidence="2">
    <location>
        <begin position="27"/>
        <end position="160"/>
    </location>
</feature>
<evidence type="ECO:0000313" key="3">
    <source>
        <dbReference type="EMBL" id="MDI4649850.1"/>
    </source>
</evidence>